<dbReference type="EMBL" id="AK040631">
    <property type="protein sequence ID" value="BAC30653.1"/>
    <property type="molecule type" value="mRNA"/>
</dbReference>
<reference evidence="1" key="5">
    <citation type="submission" date="2001-07" db="EMBL/GenBank/DDBJ databases">
        <authorList>
            <person name="Adachi J."/>
            <person name="Aizawa K."/>
            <person name="Akimura T."/>
            <person name="Arakawa T."/>
            <person name="Bono H."/>
            <person name="Carninci P."/>
            <person name="Fukuda S."/>
            <person name="Furuno M."/>
            <person name="Hanagaki T."/>
            <person name="Hara A."/>
            <person name="Hashizume W."/>
            <person name="Hayashida K."/>
            <person name="Hayatsu N."/>
            <person name="Hiramoto K."/>
            <person name="Hiraoka T."/>
            <person name="Hirozane T."/>
            <person name="Hori F."/>
            <person name="Imotani K."/>
            <person name="Ishii Y."/>
            <person name="Itoh M."/>
            <person name="Kagawa I."/>
            <person name="Kasukawa T."/>
            <person name="Katoh H."/>
            <person name="Kawai J."/>
            <person name="Kojima Y."/>
            <person name="Kondo S."/>
            <person name="Konno H."/>
            <person name="Kouda M."/>
            <person name="Koya S."/>
            <person name="Kurihara C."/>
            <person name="Matsuyama T."/>
            <person name="Miyazaki A."/>
            <person name="Murata M."/>
            <person name="Nakamura M."/>
            <person name="Nishi K."/>
            <person name="Nomura K."/>
            <person name="Numazaki R."/>
            <person name="Ohno M."/>
            <person name="Ohsato N."/>
            <person name="Okazaki Y."/>
            <person name="Saito R."/>
            <person name="Saitoh H."/>
            <person name="Sakai C."/>
            <person name="Sakai K."/>
            <person name="Sakazume N."/>
            <person name="Sano H."/>
            <person name="Sasaki D."/>
            <person name="Shibata K."/>
            <person name="Shinagawa A."/>
            <person name="Shiraki T."/>
            <person name="Sogabe Y."/>
            <person name="Tagami M."/>
            <person name="Tagawa A."/>
            <person name="Takahashi F."/>
            <person name="Takaku-Akahira S."/>
            <person name="Takeda Y."/>
            <person name="Tanaka T."/>
            <person name="Tomaru A."/>
            <person name="Toya T."/>
            <person name="Yasunishi A."/>
            <person name="Muramatsu M."/>
            <person name="Hayashizaki Y."/>
        </authorList>
    </citation>
    <scope>NUCLEOTIDE SEQUENCE</scope>
    <source>
        <strain evidence="1">C57BL/6J</strain>
        <tissue evidence="1">Thymus</tissue>
    </source>
</reference>
<reference evidence="1" key="4">
    <citation type="journal article" date="2001" name="Nature">
        <title>Functional annotation of a full-length mouse cDNA collection.</title>
        <authorList>
            <consortium name="The RIKEN Genome Exploration Research Group Phase II Team and the FANTOM Consortium"/>
        </authorList>
    </citation>
    <scope>NUCLEOTIDE SEQUENCE</scope>
    <source>
        <strain evidence="1">C57BL/6J</strain>
        <tissue evidence="1">Thymus</tissue>
    </source>
</reference>
<reference evidence="1" key="1">
    <citation type="journal article" date="1999" name="Methods Enzymol.">
        <title>High-efficiency full-length cDNA cloning.</title>
        <authorList>
            <person name="Carninci P."/>
            <person name="Hayashizaki Y."/>
        </authorList>
    </citation>
    <scope>NUCLEOTIDE SEQUENCE</scope>
    <source>
        <strain evidence="1">C57BL/6J</strain>
        <tissue evidence="1">Thymus</tissue>
    </source>
</reference>
<reference evidence="1" key="7">
    <citation type="journal article" date="2005" name="Science">
        <title>The Transcriptional Landscape of the Mammalian Genome.</title>
        <authorList>
            <consortium name="The FANTOM Consortium"/>
            <consortium name="Riken Genome Exploration Research Group and Genome Science Group (Genome Network Project Core Group)"/>
        </authorList>
    </citation>
    <scope>NUCLEOTIDE SEQUENCE</scope>
    <source>
        <strain evidence="1">C57BL/6J</strain>
        <tissue evidence="1">Thymus</tissue>
    </source>
</reference>
<organism evidence="1">
    <name type="scientific">Mus musculus</name>
    <name type="common">Mouse</name>
    <dbReference type="NCBI Taxonomy" id="10090"/>
    <lineage>
        <taxon>Eukaryota</taxon>
        <taxon>Metazoa</taxon>
        <taxon>Chordata</taxon>
        <taxon>Craniata</taxon>
        <taxon>Vertebrata</taxon>
        <taxon>Euteleostomi</taxon>
        <taxon>Mammalia</taxon>
        <taxon>Eutheria</taxon>
        <taxon>Euarchontoglires</taxon>
        <taxon>Glires</taxon>
        <taxon>Rodentia</taxon>
        <taxon>Myomorpha</taxon>
        <taxon>Muroidea</taxon>
        <taxon>Muridae</taxon>
        <taxon>Murinae</taxon>
        <taxon>Mus</taxon>
        <taxon>Mus</taxon>
    </lineage>
</organism>
<name>Q8C9T2_MOUSE</name>
<dbReference type="AlphaFoldDB" id="Q8C9T2"/>
<evidence type="ECO:0000313" key="1">
    <source>
        <dbReference type="EMBL" id="BAC30653.1"/>
    </source>
</evidence>
<proteinExistence type="evidence at transcript level"/>
<protein>
    <submittedName>
        <fullName evidence="1">Uncharacterized protein</fullName>
    </submittedName>
</protein>
<gene>
    <name evidence="2" type="primary">A430110L20Rik</name>
</gene>
<evidence type="ECO:0000313" key="2">
    <source>
        <dbReference type="MGI" id="MGI:3036249"/>
    </source>
</evidence>
<reference evidence="1" key="8">
    <citation type="journal article" date="2005" name="Science">
        <title>Antisense Transcription in the Mammalian Transcriptome.</title>
        <authorList>
            <consortium name="RIKEN Genome Exploration Research Group and Genome Science Group (Genome Network Project Core Group) and the FANTOM Consortium"/>
        </authorList>
    </citation>
    <scope>NUCLEOTIDE SEQUENCE</scope>
    <source>
        <strain evidence="1">C57BL/6J</strain>
        <tissue evidence="1">Thymus</tissue>
    </source>
</reference>
<dbReference type="AGR" id="MGI:3036249"/>
<sequence length="175" mass="20288">MVLCTYKPQSNIQRLRSWPLFYGPLSLTPATPDLLLSECFHSLCICCDFPHMTIPKSPWRLSSESSWEEAVFLPYQALPLRKALLQSRSTTGTWQAFAKWILLSTQLSVQLQPMSKALAVCLRCCSRPWNYVVNKTDSYGVPMKLIFLYAHITVNAHFRFCLLRKTQNKKERNRK</sequence>
<accession>Q8C9T2</accession>
<dbReference type="MGI" id="MGI:3036249">
    <property type="gene designation" value="A430110L20Rik"/>
</dbReference>
<reference evidence="1" key="2">
    <citation type="journal article" date="2000" name="Genome Res.">
        <title>Normalization and subtraction of cap-trapper-selected cDNAs to prepare full-length cDNA libraries for rapid discovery of new genes.</title>
        <authorList>
            <person name="Carninci P."/>
            <person name="Shibata Y."/>
            <person name="Hayatsu N."/>
            <person name="Sugahara Y."/>
            <person name="Shibata K."/>
            <person name="Itoh M."/>
            <person name="Konno H."/>
            <person name="Okazaki Y."/>
            <person name="Muramatsu M."/>
            <person name="Hayashizaki Y."/>
        </authorList>
    </citation>
    <scope>NUCLEOTIDE SEQUENCE</scope>
    <source>
        <strain evidence="1">C57BL/6J</strain>
        <tissue evidence="1">Thymus</tissue>
    </source>
</reference>
<reference evidence="1" key="3">
    <citation type="journal article" date="2000" name="Genome Res.">
        <title>RIKEN integrated sequence analysis (RISA) system--384-format sequencing pipeline with 384 multicapillary sequencer.</title>
        <authorList>
            <person name="Shibata K."/>
            <person name="Itoh M."/>
            <person name="Aizawa K."/>
            <person name="Nagaoka S."/>
            <person name="Sasaki N."/>
            <person name="Carninci P."/>
            <person name="Konno H."/>
            <person name="Akiyama J."/>
            <person name="Nishi K."/>
            <person name="Kitsunai T."/>
            <person name="Tashiro H."/>
            <person name="Itoh M."/>
            <person name="Sumi N."/>
            <person name="Ishii Y."/>
            <person name="Nakamura S."/>
            <person name="Hazama M."/>
            <person name="Nishine T."/>
            <person name="Harada A."/>
            <person name="Yamamoto R."/>
            <person name="Matsumoto H."/>
            <person name="Sakaguchi S."/>
            <person name="Ikegami T."/>
            <person name="Kashiwagi K."/>
            <person name="Fujiwake S."/>
            <person name="Inoue K."/>
            <person name="Togawa Y."/>
            <person name="Izawa M."/>
            <person name="Ohara E."/>
            <person name="Watahiki M."/>
            <person name="Yoneda Y."/>
            <person name="Ishikawa T."/>
            <person name="Ozawa K."/>
            <person name="Tanaka T."/>
            <person name="Matsuura S."/>
            <person name="Kawai J."/>
            <person name="Okazaki Y."/>
            <person name="Muramatsu M."/>
            <person name="Inoue Y."/>
            <person name="Kira A."/>
            <person name="Hayashizaki Y."/>
        </authorList>
    </citation>
    <scope>NUCLEOTIDE SEQUENCE</scope>
    <source>
        <strain evidence="1">C57BL/6J</strain>
        <tissue evidence="1">Thymus</tissue>
    </source>
</reference>
<reference evidence="1" key="6">
    <citation type="journal article" date="2002" name="Nature">
        <title>Analysis of the mouse transcriptome based on functional annotation of 60,770 full-length cDNAs.</title>
        <authorList>
            <consortium name="The FANTOM Consortium and the RIKEN Genome Exploration Research Group Phase I and II Team"/>
        </authorList>
    </citation>
    <scope>NUCLEOTIDE SEQUENCE</scope>
    <source>
        <strain evidence="1">C57BL/6J</strain>
        <tissue evidence="1">Thymus</tissue>
    </source>
</reference>